<gene>
    <name evidence="13" type="ORF">ACFPN2_25390</name>
</gene>
<accession>A0ABV8SY74</accession>
<dbReference type="PROSITE" id="PS52016">
    <property type="entry name" value="TONB_DEPENDENT_REC_3"/>
    <property type="match status" value="1"/>
</dbReference>
<dbReference type="EMBL" id="JBHSDU010000014">
    <property type="protein sequence ID" value="MFC4312442.1"/>
    <property type="molecule type" value="Genomic_DNA"/>
</dbReference>
<evidence type="ECO:0000313" key="14">
    <source>
        <dbReference type="Proteomes" id="UP001595904"/>
    </source>
</evidence>
<evidence type="ECO:0000259" key="12">
    <source>
        <dbReference type="Pfam" id="PF07715"/>
    </source>
</evidence>
<keyword evidence="4 8" id="KW-0812">Transmembrane</keyword>
<keyword evidence="6 8" id="KW-0472">Membrane</keyword>
<keyword evidence="10" id="KW-0732">Signal</keyword>
<dbReference type="InterPro" id="IPR000531">
    <property type="entry name" value="Beta-barrel_TonB"/>
</dbReference>
<dbReference type="InterPro" id="IPR039426">
    <property type="entry name" value="TonB-dep_rcpt-like"/>
</dbReference>
<reference evidence="14" key="1">
    <citation type="journal article" date="2019" name="Int. J. Syst. Evol. Microbiol.">
        <title>The Global Catalogue of Microorganisms (GCM) 10K type strain sequencing project: providing services to taxonomists for standard genome sequencing and annotation.</title>
        <authorList>
            <consortium name="The Broad Institute Genomics Platform"/>
            <consortium name="The Broad Institute Genome Sequencing Center for Infectious Disease"/>
            <person name="Wu L."/>
            <person name="Ma J."/>
        </authorList>
    </citation>
    <scope>NUCLEOTIDE SEQUENCE [LARGE SCALE GENOMIC DNA]</scope>
    <source>
        <strain evidence="14">CGMCC 1.10759</strain>
    </source>
</reference>
<feature type="signal peptide" evidence="10">
    <location>
        <begin position="1"/>
        <end position="23"/>
    </location>
</feature>
<keyword evidence="2 8" id="KW-0813">Transport</keyword>
<feature type="domain" description="TonB-dependent receptor-like beta-barrel" evidence="11">
    <location>
        <begin position="242"/>
        <end position="675"/>
    </location>
</feature>
<evidence type="ECO:0000256" key="3">
    <source>
        <dbReference type="ARBA" id="ARBA00022452"/>
    </source>
</evidence>
<evidence type="ECO:0000256" key="6">
    <source>
        <dbReference type="ARBA" id="ARBA00023136"/>
    </source>
</evidence>
<protein>
    <submittedName>
        <fullName evidence="13">TonB-dependent receptor</fullName>
    </submittedName>
</protein>
<comment type="similarity">
    <text evidence="8 9">Belongs to the TonB-dependent receptor family.</text>
</comment>
<organism evidence="13 14">
    <name type="scientific">Steroidobacter flavus</name>
    <dbReference type="NCBI Taxonomy" id="1842136"/>
    <lineage>
        <taxon>Bacteria</taxon>
        <taxon>Pseudomonadati</taxon>
        <taxon>Pseudomonadota</taxon>
        <taxon>Gammaproteobacteria</taxon>
        <taxon>Steroidobacterales</taxon>
        <taxon>Steroidobacteraceae</taxon>
        <taxon>Steroidobacter</taxon>
    </lineage>
</organism>
<dbReference type="PANTHER" id="PTHR30069">
    <property type="entry name" value="TONB-DEPENDENT OUTER MEMBRANE RECEPTOR"/>
    <property type="match status" value="1"/>
</dbReference>
<evidence type="ECO:0000313" key="13">
    <source>
        <dbReference type="EMBL" id="MFC4312442.1"/>
    </source>
</evidence>
<feature type="domain" description="TonB-dependent receptor plug" evidence="12">
    <location>
        <begin position="46"/>
        <end position="148"/>
    </location>
</feature>
<dbReference type="InterPro" id="IPR036942">
    <property type="entry name" value="Beta-barrel_TonB_sf"/>
</dbReference>
<keyword evidence="13" id="KW-0675">Receptor</keyword>
<evidence type="ECO:0000256" key="9">
    <source>
        <dbReference type="RuleBase" id="RU003357"/>
    </source>
</evidence>
<evidence type="ECO:0000259" key="11">
    <source>
        <dbReference type="Pfam" id="PF00593"/>
    </source>
</evidence>
<dbReference type="PANTHER" id="PTHR30069:SF42">
    <property type="entry name" value="FERRIC AEROBACTIN RECEPTOR"/>
    <property type="match status" value="1"/>
</dbReference>
<keyword evidence="3 8" id="KW-1134">Transmembrane beta strand</keyword>
<proteinExistence type="inferred from homology"/>
<dbReference type="SUPFAM" id="SSF56935">
    <property type="entry name" value="Porins"/>
    <property type="match status" value="1"/>
</dbReference>
<keyword evidence="7 8" id="KW-0998">Cell outer membrane</keyword>
<evidence type="ECO:0000256" key="4">
    <source>
        <dbReference type="ARBA" id="ARBA00022692"/>
    </source>
</evidence>
<dbReference type="CDD" id="cd01347">
    <property type="entry name" value="ligand_gated_channel"/>
    <property type="match status" value="1"/>
</dbReference>
<feature type="chain" id="PRO_5046084953" evidence="10">
    <location>
        <begin position="24"/>
        <end position="711"/>
    </location>
</feature>
<dbReference type="Proteomes" id="UP001595904">
    <property type="component" value="Unassembled WGS sequence"/>
</dbReference>
<evidence type="ECO:0000256" key="8">
    <source>
        <dbReference type="PROSITE-ProRule" id="PRU01360"/>
    </source>
</evidence>
<evidence type="ECO:0000256" key="5">
    <source>
        <dbReference type="ARBA" id="ARBA00023077"/>
    </source>
</evidence>
<dbReference type="Pfam" id="PF07715">
    <property type="entry name" value="Plug"/>
    <property type="match status" value="1"/>
</dbReference>
<evidence type="ECO:0000256" key="7">
    <source>
        <dbReference type="ARBA" id="ARBA00023237"/>
    </source>
</evidence>
<evidence type="ECO:0000256" key="10">
    <source>
        <dbReference type="SAM" id="SignalP"/>
    </source>
</evidence>
<dbReference type="InterPro" id="IPR012910">
    <property type="entry name" value="Plug_dom"/>
</dbReference>
<evidence type="ECO:0000256" key="1">
    <source>
        <dbReference type="ARBA" id="ARBA00004571"/>
    </source>
</evidence>
<evidence type="ECO:0000256" key="2">
    <source>
        <dbReference type="ARBA" id="ARBA00022448"/>
    </source>
</evidence>
<name>A0ABV8SY74_9GAMM</name>
<dbReference type="RefSeq" id="WP_380601833.1">
    <property type="nucleotide sequence ID" value="NZ_JBHSDU010000014.1"/>
</dbReference>
<comment type="caution">
    <text evidence="13">The sequence shown here is derived from an EMBL/GenBank/DDBJ whole genome shotgun (WGS) entry which is preliminary data.</text>
</comment>
<comment type="subcellular location">
    <subcellularLocation>
        <location evidence="1 8">Cell outer membrane</location>
        <topology evidence="1 8">Multi-pass membrane protein</topology>
    </subcellularLocation>
</comment>
<dbReference type="InterPro" id="IPR037066">
    <property type="entry name" value="Plug_dom_sf"/>
</dbReference>
<keyword evidence="5 9" id="KW-0798">TonB box</keyword>
<dbReference type="Pfam" id="PF00593">
    <property type="entry name" value="TonB_dep_Rec_b-barrel"/>
    <property type="match status" value="1"/>
</dbReference>
<dbReference type="Gene3D" id="2.170.130.10">
    <property type="entry name" value="TonB-dependent receptor, plug domain"/>
    <property type="match status" value="1"/>
</dbReference>
<keyword evidence="14" id="KW-1185">Reference proteome</keyword>
<sequence>MHKFRLDLSLASALALVSVPAFAVAGEDAAVEEIVVQASRVGMSAKSLPNKIEVFQEDEVRLQQTLAVTPTELLSNLVPSFAPSRQKLSGGGETFRGRTPLYLVDGVPQSTPLRPGGREGVTIDMEVIERVEVIFGANAIQGLGGTGGMINFITVSPPRSGELHQRASVSVSNNDDFDSDGFGWRAHYLAAQKLGDFDVTGAVSYEERGVMFDANDQTIGIENMDGDIADSYSRNFFLKSGWEPDENQRLQLMVSDFYLEQNGNYVRIDGNRALKRPAISVKGDPLGELPFNDVLTMSLDYTHKALFGGTFAAQAYYQNFESLFGGDIVASFQDPAIAPVGTLFDQSQNNSEKYGSRLTYGKQHIAGTPVDLIVGYDFLRDLTSQPLVATNRVSVPPTTFYNHAAFLQLNYKALSWLSLSGGARYEYAELEVPTYVTRAGNRADFQRVTVEGGKRDFDEVLYNYGAVVDATDELSFYASYAQAYSMPDVGRVLRSVSTFGTSVDTLLDIGPLVTINREIGGSYKIELGEVRVARFESKSDYGQRLLPRLDGTFDLARQATETSGWEFSVKVEPAQWLAFSVDYSMLDGEYDSNSDGRLDSDLGASEVGANRWLVGVDFTPQGIFSARLQASKYEDRDFHNAAGALTAHFDGYTNVDATVAAAFKWATVSLSVSNLLDEQYITYYGQAATTAPSLYYAGRGRTITLRTATSF</sequence>
<dbReference type="Gene3D" id="2.40.170.20">
    <property type="entry name" value="TonB-dependent receptor, beta-barrel domain"/>
    <property type="match status" value="1"/>
</dbReference>